<evidence type="ECO:0000259" key="1">
    <source>
        <dbReference type="Pfam" id="PF01850"/>
    </source>
</evidence>
<name>A0A367WJ87_9PROT</name>
<evidence type="ECO:0000313" key="3">
    <source>
        <dbReference type="Proteomes" id="UP000252517"/>
    </source>
</evidence>
<dbReference type="SUPFAM" id="SSF88723">
    <property type="entry name" value="PIN domain-like"/>
    <property type="match status" value="1"/>
</dbReference>
<dbReference type="AlphaFoldDB" id="A0A367WJ87"/>
<reference evidence="2 3" key="1">
    <citation type="submission" date="2014-07" db="EMBL/GenBank/DDBJ databases">
        <title>Draft genome sequence of Thalassospira profundimaris S25-3-2.</title>
        <authorList>
            <person name="Lai Q."/>
            <person name="Shao Z."/>
        </authorList>
    </citation>
    <scope>NUCLEOTIDE SEQUENCE [LARGE SCALE GENOMIC DNA]</scope>
    <source>
        <strain evidence="2 3">S25-3-2</strain>
    </source>
</reference>
<gene>
    <name evidence="2" type="ORF">TH25_24405</name>
</gene>
<dbReference type="EMBL" id="JPWH01000039">
    <property type="protein sequence ID" value="RCK40580.1"/>
    <property type="molecule type" value="Genomic_DNA"/>
</dbReference>
<dbReference type="InterPro" id="IPR029060">
    <property type="entry name" value="PIN-like_dom_sf"/>
</dbReference>
<accession>A0A367WJ87</accession>
<dbReference type="Gene3D" id="3.40.50.1010">
    <property type="entry name" value="5'-nuclease"/>
    <property type="match status" value="1"/>
</dbReference>
<dbReference type="RefSeq" id="WP_114090691.1">
    <property type="nucleotide sequence ID" value="NZ_JPWH01000039.1"/>
</dbReference>
<comment type="caution">
    <text evidence="2">The sequence shown here is derived from an EMBL/GenBank/DDBJ whole genome shotgun (WGS) entry which is preliminary data.</text>
</comment>
<dbReference type="OrthoDB" id="9796690at2"/>
<dbReference type="Proteomes" id="UP000252517">
    <property type="component" value="Unassembled WGS sequence"/>
</dbReference>
<organism evidence="2 3">
    <name type="scientific">Thalassospira profundimaris</name>
    <dbReference type="NCBI Taxonomy" id="502049"/>
    <lineage>
        <taxon>Bacteria</taxon>
        <taxon>Pseudomonadati</taxon>
        <taxon>Pseudomonadota</taxon>
        <taxon>Alphaproteobacteria</taxon>
        <taxon>Rhodospirillales</taxon>
        <taxon>Thalassospiraceae</taxon>
        <taxon>Thalassospira</taxon>
    </lineage>
</organism>
<evidence type="ECO:0000313" key="2">
    <source>
        <dbReference type="EMBL" id="RCK40580.1"/>
    </source>
</evidence>
<dbReference type="InterPro" id="IPR002716">
    <property type="entry name" value="PIN_dom"/>
</dbReference>
<proteinExistence type="predicted"/>
<feature type="domain" description="PIN" evidence="1">
    <location>
        <begin position="4"/>
        <end position="159"/>
    </location>
</feature>
<protein>
    <recommendedName>
        <fullName evidence="1">PIN domain-containing protein</fullName>
    </recommendedName>
</protein>
<dbReference type="Pfam" id="PF01850">
    <property type="entry name" value="PIN"/>
    <property type="match status" value="1"/>
</dbReference>
<sequence length="170" mass="19193">MDGYLLDTNIVSAYLDPTHHKHSATLAAVEKLTEKEFRYISVVALAEMTTGLEFFEAFGGSNLPGLRQRLVRAREHSLLDVSRHTATAYAELKTAIGKKFMPRAMAKKGGRRRFVEDWVDETTGKSLGIDENDLWMCAQAKERSLIFLSTDNKMIKRVGQADPSIRLQLY</sequence>